<comment type="caution">
    <text evidence="1">The sequence shown here is derived from an EMBL/GenBank/DDBJ whole genome shotgun (WGS) entry which is preliminary data.</text>
</comment>
<dbReference type="PANTHER" id="PTHR35276:SF1">
    <property type="entry name" value="TRNA (MNM(5)S(2)U34)-METHYLTRANSFERASE, CHLOROPLASTIC"/>
    <property type="match status" value="1"/>
</dbReference>
<dbReference type="EMBL" id="SWNT01000015">
    <property type="protein sequence ID" value="NFF71255.1"/>
    <property type="molecule type" value="Genomic_DNA"/>
</dbReference>
<dbReference type="SUPFAM" id="SSF53335">
    <property type="entry name" value="S-adenosyl-L-methionine-dependent methyltransferases"/>
    <property type="match status" value="1"/>
</dbReference>
<dbReference type="GO" id="GO:0008168">
    <property type="term" value="F:methyltransferase activity"/>
    <property type="evidence" value="ECO:0007669"/>
    <property type="project" value="UniProtKB-KW"/>
</dbReference>
<reference evidence="1 3" key="1">
    <citation type="submission" date="2019-04" db="EMBL/GenBank/DDBJ databases">
        <title>Genome sequencing of Clostridium botulinum Groups I-IV and Clostridium butyricum.</title>
        <authorList>
            <person name="Brunt J."/>
            <person name="Van Vliet A.H.M."/>
            <person name="Stringer S.C."/>
            <person name="Carter A.T."/>
            <person name="Peck M.W."/>
        </authorList>
    </citation>
    <scope>NUCLEOTIDE SEQUENCE [LARGE SCALE GENOMIC DNA]</scope>
    <source>
        <strain evidence="2">7221C</strain>
        <strain evidence="1 3">IFR 18/049</strain>
    </source>
</reference>
<dbReference type="Pfam" id="PF06962">
    <property type="entry name" value="rRNA_methylase"/>
    <property type="match status" value="1"/>
</dbReference>
<accession>A0A9Q4TJL3</accession>
<evidence type="ECO:0000313" key="2">
    <source>
        <dbReference type="EMBL" id="NFU60499.1"/>
    </source>
</evidence>
<keyword evidence="1" id="KW-0808">Transferase</keyword>
<dbReference type="EMBL" id="SXDK01000016">
    <property type="protein sequence ID" value="NFU60499.1"/>
    <property type="molecule type" value="Genomic_DNA"/>
</dbReference>
<name>A0A9Q4TJL3_CLOBO</name>
<organism evidence="1 3">
    <name type="scientific">Clostridium botulinum</name>
    <dbReference type="NCBI Taxonomy" id="1491"/>
    <lineage>
        <taxon>Bacteria</taxon>
        <taxon>Bacillati</taxon>
        <taxon>Bacillota</taxon>
        <taxon>Clostridia</taxon>
        <taxon>Eubacteriales</taxon>
        <taxon>Clostridiaceae</taxon>
        <taxon>Clostridium</taxon>
    </lineage>
</organism>
<protein>
    <submittedName>
        <fullName evidence="1">Methyltransferase</fullName>
    </submittedName>
</protein>
<dbReference type="Proteomes" id="UP000785180">
    <property type="component" value="Unassembled WGS sequence"/>
</dbReference>
<sequence>MNGVEKNFLTNSMNLAKEIAIKKLQEGDMAVDATMGNGNDTVFLAELVGDSGTVYSFDVQKEAIDNTRKKIIDNKIKTNIQLIHDGHENIDKYINKDVKLVMFNLGYLPKAEHKITTKSDTTLIAIKKSLNLIHKNGVVLVVIYHGHENGKLEKVAVEEFASTLNQKEYNVMKLKFINQVNNPPILIAIEKR</sequence>
<dbReference type="GO" id="GO:0032259">
    <property type="term" value="P:methylation"/>
    <property type="evidence" value="ECO:0007669"/>
    <property type="project" value="UniProtKB-KW"/>
</dbReference>
<dbReference type="PANTHER" id="PTHR35276">
    <property type="entry name" value="S-ADENOSYL-L-METHIONINE-DEPENDENT METHYLTRANSFERASES SUPERFAMILY PROTEIN"/>
    <property type="match status" value="1"/>
</dbReference>
<gene>
    <name evidence="1" type="ORF">FCV11_09160</name>
    <name evidence="2" type="ORF">FDF67_09890</name>
</gene>
<keyword evidence="1" id="KW-0489">Methyltransferase</keyword>
<proteinExistence type="predicted"/>
<dbReference type="AlphaFoldDB" id="A0A9Q4TJL3"/>
<dbReference type="InterPro" id="IPR010719">
    <property type="entry name" value="MnmM_MeTrfase"/>
</dbReference>
<dbReference type="Gene3D" id="3.40.50.150">
    <property type="entry name" value="Vaccinia Virus protein VP39"/>
    <property type="match status" value="1"/>
</dbReference>
<evidence type="ECO:0000313" key="1">
    <source>
        <dbReference type="EMBL" id="NFF71255.1"/>
    </source>
</evidence>
<dbReference type="Proteomes" id="UP000481363">
    <property type="component" value="Unassembled WGS sequence"/>
</dbReference>
<evidence type="ECO:0000313" key="3">
    <source>
        <dbReference type="Proteomes" id="UP000481363"/>
    </source>
</evidence>
<dbReference type="InterPro" id="IPR029063">
    <property type="entry name" value="SAM-dependent_MTases_sf"/>
</dbReference>